<keyword evidence="6" id="KW-1185">Reference proteome</keyword>
<feature type="chain" id="PRO_5042333035" evidence="2">
    <location>
        <begin position="28"/>
        <end position="209"/>
    </location>
</feature>
<feature type="signal peptide" evidence="2">
    <location>
        <begin position="1"/>
        <end position="27"/>
    </location>
</feature>
<reference evidence="4 6" key="2">
    <citation type="submission" date="2018-06" db="EMBL/GenBank/DDBJ databases">
        <authorList>
            <consortium name="Pathogen Informatics"/>
            <person name="Doyle S."/>
        </authorList>
    </citation>
    <scope>NUCLEOTIDE SEQUENCE [LARGE SCALE GENOMIC DNA]</scope>
    <source>
        <strain evidence="4 6">NCTC11224</strain>
    </source>
</reference>
<proteinExistence type="predicted"/>
<protein>
    <submittedName>
        <fullName evidence="3">Cell wall binding repeat-containing protein</fullName>
    </submittedName>
</protein>
<gene>
    <name evidence="3" type="ORF">ERS852480_02535</name>
    <name evidence="4" type="ORF">NCTC11224_01096</name>
</gene>
<evidence type="ECO:0000256" key="1">
    <source>
        <dbReference type="SAM" id="MobiDB-lite"/>
    </source>
</evidence>
<accession>A0A174K754</accession>
<evidence type="ECO:0000313" key="6">
    <source>
        <dbReference type="Proteomes" id="UP000251853"/>
    </source>
</evidence>
<dbReference type="AlphaFoldDB" id="A0A174K754"/>
<reference evidence="3 5" key="1">
    <citation type="submission" date="2015-09" db="EMBL/GenBank/DDBJ databases">
        <authorList>
            <consortium name="Pathogen Informatics"/>
        </authorList>
    </citation>
    <scope>NUCLEOTIDE SEQUENCE [LARGE SCALE GENOMIC DNA]</scope>
    <source>
        <strain evidence="3 5">2789STDY5834865</strain>
    </source>
</reference>
<dbReference type="EMBL" id="UAVW01000001">
    <property type="protein sequence ID" value="SQB04678.1"/>
    <property type="molecule type" value="Genomic_DNA"/>
</dbReference>
<evidence type="ECO:0000313" key="3">
    <source>
        <dbReference type="EMBL" id="CUP05897.1"/>
    </source>
</evidence>
<evidence type="ECO:0000313" key="5">
    <source>
        <dbReference type="Proteomes" id="UP000095512"/>
    </source>
</evidence>
<dbReference type="Gene3D" id="2.10.270.10">
    <property type="entry name" value="Cholin Binding"/>
    <property type="match status" value="1"/>
</dbReference>
<feature type="region of interest" description="Disordered" evidence="1">
    <location>
        <begin position="139"/>
        <end position="163"/>
    </location>
</feature>
<keyword evidence="2" id="KW-0732">Signal</keyword>
<dbReference type="SUPFAM" id="SSF69360">
    <property type="entry name" value="Cell wall binding repeat"/>
    <property type="match status" value="1"/>
</dbReference>
<organism evidence="3 5">
    <name type="scientific">Enterocloster clostridioformis</name>
    <dbReference type="NCBI Taxonomy" id="1531"/>
    <lineage>
        <taxon>Bacteria</taxon>
        <taxon>Bacillati</taxon>
        <taxon>Bacillota</taxon>
        <taxon>Clostridia</taxon>
        <taxon>Lachnospirales</taxon>
        <taxon>Lachnospiraceae</taxon>
        <taxon>Enterocloster</taxon>
    </lineage>
</organism>
<dbReference type="Proteomes" id="UP000251853">
    <property type="component" value="Unassembled WGS sequence"/>
</dbReference>
<evidence type="ECO:0000256" key="2">
    <source>
        <dbReference type="SAM" id="SignalP"/>
    </source>
</evidence>
<name>A0A174K754_9FIRM</name>
<dbReference type="Proteomes" id="UP000095512">
    <property type="component" value="Unassembled WGS sequence"/>
</dbReference>
<sequence>MKKPEKMLTGWGLCLLLNAAAAGTALAAGWTSEFGTWKYVNSNGSYAANEWKTSKEESYYLGDEDDGAMKTGWRCLAFDEDEVPEEGDISPAYSSAGEDVKWFYFQTNGKAKKAGDGDYATMTVDDEGFMAKSQWMQLSEHPGDSDDKDEITGSDSDDAPQEGESYWYYFESDGTPAYLKTPASSMSAATTKVSGETLPSFSCNYEYEL</sequence>
<dbReference type="RefSeq" id="WP_057571941.1">
    <property type="nucleotide sequence ID" value="NZ_CATYWZ010000024.1"/>
</dbReference>
<evidence type="ECO:0000313" key="4">
    <source>
        <dbReference type="EMBL" id="SQB04678.1"/>
    </source>
</evidence>
<dbReference type="EMBL" id="CZAB01000020">
    <property type="protein sequence ID" value="CUP05897.1"/>
    <property type="molecule type" value="Genomic_DNA"/>
</dbReference>